<comment type="caution">
    <text evidence="2">The sequence shown here is derived from an EMBL/GenBank/DDBJ whole genome shotgun (WGS) entry which is preliminary data.</text>
</comment>
<protein>
    <recommendedName>
        <fullName evidence="4">Energy-coupling factor transport system substrate-specific component</fullName>
    </recommendedName>
</protein>
<reference evidence="2 3" key="1">
    <citation type="submission" date="2018-10" db="EMBL/GenBank/DDBJ databases">
        <title>Genome sequencing of Arthrobacter oryzae TNB02.</title>
        <authorList>
            <person name="Cho Y.-J."/>
            <person name="Cho A."/>
            <person name="Kim O.-S."/>
        </authorList>
    </citation>
    <scope>NUCLEOTIDE SEQUENCE [LARGE SCALE GENOMIC DNA]</scope>
    <source>
        <strain evidence="2 3">TNB02</strain>
    </source>
</reference>
<name>A0A3N0C1X0_9MICC</name>
<keyword evidence="1" id="KW-0812">Transmembrane</keyword>
<feature type="transmembrane region" description="Helical" evidence="1">
    <location>
        <begin position="132"/>
        <end position="150"/>
    </location>
</feature>
<dbReference type="Proteomes" id="UP000273807">
    <property type="component" value="Unassembled WGS sequence"/>
</dbReference>
<organism evidence="2 3">
    <name type="scientific">Arthrobacter oryzae</name>
    <dbReference type="NCBI Taxonomy" id="409290"/>
    <lineage>
        <taxon>Bacteria</taxon>
        <taxon>Bacillati</taxon>
        <taxon>Actinomycetota</taxon>
        <taxon>Actinomycetes</taxon>
        <taxon>Micrococcales</taxon>
        <taxon>Micrococcaceae</taxon>
        <taxon>Arthrobacter</taxon>
    </lineage>
</organism>
<feature type="transmembrane region" description="Helical" evidence="1">
    <location>
        <begin position="55"/>
        <end position="72"/>
    </location>
</feature>
<evidence type="ECO:0008006" key="4">
    <source>
        <dbReference type="Google" id="ProtNLM"/>
    </source>
</evidence>
<proteinExistence type="predicted"/>
<dbReference type="AlphaFoldDB" id="A0A3N0C1X0"/>
<feature type="transmembrane region" description="Helical" evidence="1">
    <location>
        <begin position="104"/>
        <end position="120"/>
    </location>
</feature>
<accession>A0A3N0C1X0</accession>
<evidence type="ECO:0000313" key="2">
    <source>
        <dbReference type="EMBL" id="RNL56393.1"/>
    </source>
</evidence>
<feature type="transmembrane region" description="Helical" evidence="1">
    <location>
        <begin position="12"/>
        <end position="35"/>
    </location>
</feature>
<dbReference type="InterPro" id="IPR017195">
    <property type="entry name" value="ABC_thiamin-permease_prd"/>
</dbReference>
<dbReference type="RefSeq" id="WP_123255078.1">
    <property type="nucleotide sequence ID" value="NZ_RBED01000086.1"/>
</dbReference>
<evidence type="ECO:0000313" key="3">
    <source>
        <dbReference type="Proteomes" id="UP000273807"/>
    </source>
</evidence>
<dbReference type="Pfam" id="PF09819">
    <property type="entry name" value="ABC_cobalt"/>
    <property type="match status" value="1"/>
</dbReference>
<gene>
    <name evidence="2" type="ORF">D7003_08775</name>
</gene>
<dbReference type="EMBL" id="RBED01000086">
    <property type="protein sequence ID" value="RNL56393.1"/>
    <property type="molecule type" value="Genomic_DNA"/>
</dbReference>
<keyword evidence="1" id="KW-0472">Membrane</keyword>
<sequence>MTSVVTKKTSYNWRVVDIVVAALIAVAGGVIFWAWSQGANVISAPINALYPPLTGLYAGGWMIPAVLGMLIIRKPGAALFCETVAATGELFMGSQYGVAVLTSGLLQGLGAELVFALVLYKKFSVPALYRKFNLPVALLAGAGAGLFCGLNDSFTPWGWNIAYAAPDKLVYIICTTISGALIAGGLSWLATRGLARTGVLGSFASRKAATEPVFS</sequence>
<evidence type="ECO:0000256" key="1">
    <source>
        <dbReference type="SAM" id="Phobius"/>
    </source>
</evidence>
<keyword evidence="1" id="KW-1133">Transmembrane helix</keyword>
<dbReference type="OrthoDB" id="8017424at2"/>
<feature type="transmembrane region" description="Helical" evidence="1">
    <location>
        <begin position="170"/>
        <end position="190"/>
    </location>
</feature>
<dbReference type="PIRSF" id="PIRSF037394">
    <property type="entry name" value="ABC_thiamine-permease_YkoE_prd"/>
    <property type="match status" value="1"/>
</dbReference>
<keyword evidence="3" id="KW-1185">Reference proteome</keyword>